<evidence type="ECO:0000256" key="1">
    <source>
        <dbReference type="SAM" id="MobiDB-lite"/>
    </source>
</evidence>
<reference evidence="3" key="2">
    <citation type="submission" date="2015-01" db="EMBL/GenBank/DDBJ databases">
        <title>Evolutionary Origins and Diversification of the Mycorrhizal Mutualists.</title>
        <authorList>
            <consortium name="DOE Joint Genome Institute"/>
            <consortium name="Mycorrhizal Genomics Consortium"/>
            <person name="Kohler A."/>
            <person name="Kuo A."/>
            <person name="Nagy L.G."/>
            <person name="Floudas D."/>
            <person name="Copeland A."/>
            <person name="Barry K.W."/>
            <person name="Cichocki N."/>
            <person name="Veneault-Fourrey C."/>
            <person name="LaButti K."/>
            <person name="Lindquist E.A."/>
            <person name="Lipzen A."/>
            <person name="Lundell T."/>
            <person name="Morin E."/>
            <person name="Murat C."/>
            <person name="Riley R."/>
            <person name="Ohm R."/>
            <person name="Sun H."/>
            <person name="Tunlid A."/>
            <person name="Henrissat B."/>
            <person name="Grigoriev I.V."/>
            <person name="Hibbett D.S."/>
            <person name="Martin F."/>
        </authorList>
    </citation>
    <scope>NUCLEOTIDE SEQUENCE [LARGE SCALE GENOMIC DNA]</scope>
    <source>
        <strain evidence="3">Foug A</strain>
    </source>
</reference>
<sequence length="164" mass="18505">MTTTTTTADNEDEDGWPTTRTMMSTASCLRVKVNRSTAHEHDGKCHLRSLLTTPPPPRPLTTAQPLQHDHDHHLHDVDDDGGNTLLPLPPPVRRWETPCYHCHCMSTSMAQPPQSDHHYPVPMTAYHHCHRHADDTPTTSNTLTILFGLFGLFLCRLLKVVLHL</sequence>
<dbReference type="AlphaFoldDB" id="A0A0C3DZ66"/>
<reference evidence="2 3" key="1">
    <citation type="submission" date="2014-04" db="EMBL/GenBank/DDBJ databases">
        <authorList>
            <consortium name="DOE Joint Genome Institute"/>
            <person name="Kuo A."/>
            <person name="Kohler A."/>
            <person name="Nagy L.G."/>
            <person name="Floudas D."/>
            <person name="Copeland A."/>
            <person name="Barry K.W."/>
            <person name="Cichocki N."/>
            <person name="Veneault-Fourrey C."/>
            <person name="LaButti K."/>
            <person name="Lindquist E.A."/>
            <person name="Lipzen A."/>
            <person name="Lundell T."/>
            <person name="Morin E."/>
            <person name="Murat C."/>
            <person name="Sun H."/>
            <person name="Tunlid A."/>
            <person name="Henrissat B."/>
            <person name="Grigoriev I.V."/>
            <person name="Hibbett D.S."/>
            <person name="Martin F."/>
            <person name="Nordberg H.P."/>
            <person name="Cantor M.N."/>
            <person name="Hua S.X."/>
        </authorList>
    </citation>
    <scope>NUCLEOTIDE SEQUENCE [LARGE SCALE GENOMIC DNA]</scope>
    <source>
        <strain evidence="2 3">Foug A</strain>
    </source>
</reference>
<feature type="compositionally biased region" description="Basic and acidic residues" evidence="1">
    <location>
        <begin position="67"/>
        <end position="76"/>
    </location>
</feature>
<accession>A0A0C3DZ66</accession>
<evidence type="ECO:0000313" key="2">
    <source>
        <dbReference type="EMBL" id="KIM61509.1"/>
    </source>
</evidence>
<name>A0A0C3DZ66_9AGAM</name>
<dbReference type="Proteomes" id="UP000053989">
    <property type="component" value="Unassembled WGS sequence"/>
</dbReference>
<evidence type="ECO:0000313" key="3">
    <source>
        <dbReference type="Proteomes" id="UP000053989"/>
    </source>
</evidence>
<feature type="region of interest" description="Disordered" evidence="1">
    <location>
        <begin position="47"/>
        <end position="81"/>
    </location>
</feature>
<organism evidence="2 3">
    <name type="scientific">Scleroderma citrinum Foug A</name>
    <dbReference type="NCBI Taxonomy" id="1036808"/>
    <lineage>
        <taxon>Eukaryota</taxon>
        <taxon>Fungi</taxon>
        <taxon>Dikarya</taxon>
        <taxon>Basidiomycota</taxon>
        <taxon>Agaricomycotina</taxon>
        <taxon>Agaricomycetes</taxon>
        <taxon>Agaricomycetidae</taxon>
        <taxon>Boletales</taxon>
        <taxon>Sclerodermatineae</taxon>
        <taxon>Sclerodermataceae</taxon>
        <taxon>Scleroderma</taxon>
    </lineage>
</organism>
<dbReference type="HOGENOM" id="CLU_1620044_0_0_1"/>
<dbReference type="EMBL" id="KN822051">
    <property type="protein sequence ID" value="KIM61509.1"/>
    <property type="molecule type" value="Genomic_DNA"/>
</dbReference>
<dbReference type="InParanoid" id="A0A0C3DZ66"/>
<protein>
    <submittedName>
        <fullName evidence="2">Uncharacterized protein</fullName>
    </submittedName>
</protein>
<gene>
    <name evidence="2" type="ORF">SCLCIDRAFT_874615</name>
</gene>
<keyword evidence="3" id="KW-1185">Reference proteome</keyword>
<proteinExistence type="predicted"/>